<keyword evidence="2" id="KW-1185">Reference proteome</keyword>
<reference evidence="1 2" key="1">
    <citation type="submission" date="2019-11" db="EMBL/GenBank/DDBJ databases">
        <title>Pedobacter sp. HMF7056 Genome sequencing and assembly.</title>
        <authorList>
            <person name="Kang H."/>
            <person name="Kim H."/>
            <person name="Joh K."/>
        </authorList>
    </citation>
    <scope>NUCLEOTIDE SEQUENCE [LARGE SCALE GENOMIC DNA]</scope>
    <source>
        <strain evidence="1 2">HMF7056</strain>
    </source>
</reference>
<protein>
    <submittedName>
        <fullName evidence="1">Uncharacterized protein</fullName>
    </submittedName>
</protein>
<evidence type="ECO:0000313" key="2">
    <source>
        <dbReference type="Proteomes" id="UP000451233"/>
    </source>
</evidence>
<comment type="caution">
    <text evidence="1">The sequence shown here is derived from an EMBL/GenBank/DDBJ whole genome shotgun (WGS) entry which is preliminary data.</text>
</comment>
<sequence>MDLIQTSIERSDNVDTSKQKIPWLENIILIAGGRQNLIDMIICESFEWFDSFEFNAARKRLMAKGLYTPDRVADFEPDMTAAIRDNLMKPREKGSRVGFEEDQVIINNWKYLSPTEIGRRIGRGPSTVKFRAFKLGIKRSKF</sequence>
<organism evidence="1 2">
    <name type="scientific">Hufsiella ginkgonis</name>
    <dbReference type="NCBI Taxonomy" id="2695274"/>
    <lineage>
        <taxon>Bacteria</taxon>
        <taxon>Pseudomonadati</taxon>
        <taxon>Bacteroidota</taxon>
        <taxon>Sphingobacteriia</taxon>
        <taxon>Sphingobacteriales</taxon>
        <taxon>Sphingobacteriaceae</taxon>
        <taxon>Hufsiella</taxon>
    </lineage>
</organism>
<dbReference type="AlphaFoldDB" id="A0A7K1Y0U8"/>
<accession>A0A7K1Y0U8</accession>
<dbReference type="EMBL" id="WVHS01000003">
    <property type="protein sequence ID" value="MXV16851.1"/>
    <property type="molecule type" value="Genomic_DNA"/>
</dbReference>
<proteinExistence type="predicted"/>
<dbReference type="Proteomes" id="UP000451233">
    <property type="component" value="Unassembled WGS sequence"/>
</dbReference>
<gene>
    <name evidence="1" type="ORF">GS398_16235</name>
</gene>
<evidence type="ECO:0000313" key="1">
    <source>
        <dbReference type="EMBL" id="MXV16851.1"/>
    </source>
</evidence>
<name>A0A7K1Y0U8_9SPHI</name>
<dbReference type="RefSeq" id="WP_160907822.1">
    <property type="nucleotide sequence ID" value="NZ_WVHS01000003.1"/>
</dbReference>